<organism evidence="7 8">
    <name type="scientific">Brevundimonas vesicularis</name>
    <name type="common">Pseudomonas vesicularis</name>
    <dbReference type="NCBI Taxonomy" id="41276"/>
    <lineage>
        <taxon>Bacteria</taxon>
        <taxon>Pseudomonadati</taxon>
        <taxon>Pseudomonadota</taxon>
        <taxon>Alphaproteobacteria</taxon>
        <taxon>Caulobacterales</taxon>
        <taxon>Caulobacteraceae</taxon>
        <taxon>Brevundimonas</taxon>
    </lineage>
</organism>
<evidence type="ECO:0000256" key="3">
    <source>
        <dbReference type="ARBA" id="ARBA00023027"/>
    </source>
</evidence>
<evidence type="ECO:0000313" key="8">
    <source>
        <dbReference type="Proteomes" id="UP000251186"/>
    </source>
</evidence>
<evidence type="ECO:0000256" key="4">
    <source>
        <dbReference type="ARBA" id="ARBA00066641"/>
    </source>
</evidence>
<evidence type="ECO:0000256" key="5">
    <source>
        <dbReference type="ARBA" id="ARBA00069939"/>
    </source>
</evidence>
<dbReference type="PANTHER" id="PTHR24321">
    <property type="entry name" value="DEHYDROGENASES, SHORT CHAIN"/>
    <property type="match status" value="1"/>
</dbReference>
<dbReference type="FunFam" id="3.40.50.720:FF:000084">
    <property type="entry name" value="Short-chain dehydrogenase reductase"/>
    <property type="match status" value="1"/>
</dbReference>
<dbReference type="PRINTS" id="PR00081">
    <property type="entry name" value="GDHRDH"/>
</dbReference>
<dbReference type="Proteomes" id="UP000251186">
    <property type="component" value="Unassembled WGS sequence"/>
</dbReference>
<dbReference type="RefSeq" id="WP_112862922.1">
    <property type="nucleotide sequence ID" value="NZ_UAQP01000014.1"/>
</dbReference>
<dbReference type="PANTHER" id="PTHR24321:SF8">
    <property type="entry name" value="ESTRADIOL 17-BETA-DEHYDROGENASE 8-RELATED"/>
    <property type="match status" value="1"/>
</dbReference>
<dbReference type="InterPro" id="IPR002347">
    <property type="entry name" value="SDR_fam"/>
</dbReference>
<dbReference type="InterPro" id="IPR036291">
    <property type="entry name" value="NAD(P)-bd_dom_sf"/>
</dbReference>
<evidence type="ECO:0000256" key="2">
    <source>
        <dbReference type="ARBA" id="ARBA00023002"/>
    </source>
</evidence>
<dbReference type="CDD" id="cd05233">
    <property type="entry name" value="SDR_c"/>
    <property type="match status" value="1"/>
</dbReference>
<dbReference type="SMART" id="SM00822">
    <property type="entry name" value="PKS_KR"/>
    <property type="match status" value="1"/>
</dbReference>
<accession>A0A2X1BED8</accession>
<feature type="domain" description="Ketoreductase" evidence="6">
    <location>
        <begin position="5"/>
        <end position="183"/>
    </location>
</feature>
<dbReference type="EMBL" id="UAQP01000014">
    <property type="protein sequence ID" value="SPU54808.1"/>
    <property type="molecule type" value="Genomic_DNA"/>
</dbReference>
<protein>
    <recommendedName>
        <fullName evidence="5">D-xylose 1-dehydrogenase</fullName>
        <ecNumber evidence="4">1.1.1.175</ecNumber>
    </recommendedName>
</protein>
<dbReference type="Pfam" id="PF13561">
    <property type="entry name" value="adh_short_C2"/>
    <property type="match status" value="1"/>
</dbReference>
<dbReference type="SUPFAM" id="SSF51735">
    <property type="entry name" value="NAD(P)-binding Rossmann-fold domains"/>
    <property type="match status" value="1"/>
</dbReference>
<keyword evidence="3" id="KW-0520">NAD</keyword>
<comment type="similarity">
    <text evidence="1">Belongs to the short-chain dehydrogenases/reductases (SDR) family.</text>
</comment>
<dbReference type="PRINTS" id="PR00080">
    <property type="entry name" value="SDRFAMILY"/>
</dbReference>
<gene>
    <name evidence="7" type="primary">pldh-t</name>
    <name evidence="7" type="ORF">NCTC11166_02194</name>
</gene>
<name>A0A2X1BED8_BREVE</name>
<sequence length="246" mass="26202">MNTDRTVLITGAAGGMGALFVRRFLDNGDTVVATDTSRGALDALIEKAGAPERLVVVEGDISDDASCREVAEAARRKTGRIDVLVNVAGFFPIQPFLDISADDWRKIIDINLTGTAFMTKAALPLMVGRGWGRIVNIGSASVYPGVPGQAHYVAAKAGVIGLTRSLAREFGRDGITVNLVAPGVTVTKAVKESFPEELLKEQIERRAIKREEKPEDLVGTVFFLASPDSDFVTGQSIIVDGGSLML</sequence>
<evidence type="ECO:0000259" key="6">
    <source>
        <dbReference type="SMART" id="SM00822"/>
    </source>
</evidence>
<reference evidence="7 8" key="1">
    <citation type="submission" date="2018-06" db="EMBL/GenBank/DDBJ databases">
        <authorList>
            <consortium name="Pathogen Informatics"/>
            <person name="Doyle S."/>
        </authorList>
    </citation>
    <scope>NUCLEOTIDE SEQUENCE [LARGE SCALE GENOMIC DNA]</scope>
    <source>
        <strain evidence="7 8">NCTC11166</strain>
    </source>
</reference>
<dbReference type="AlphaFoldDB" id="A0A2X1BED8"/>
<keyword evidence="2 7" id="KW-0560">Oxidoreductase</keyword>
<proteinExistence type="inferred from homology"/>
<dbReference type="InterPro" id="IPR057326">
    <property type="entry name" value="KR_dom"/>
</dbReference>
<dbReference type="InterPro" id="IPR020904">
    <property type="entry name" value="Sc_DH/Rdtase_CS"/>
</dbReference>
<evidence type="ECO:0000256" key="1">
    <source>
        <dbReference type="ARBA" id="ARBA00006484"/>
    </source>
</evidence>
<dbReference type="Gene3D" id="3.40.50.720">
    <property type="entry name" value="NAD(P)-binding Rossmann-like Domain"/>
    <property type="match status" value="1"/>
</dbReference>
<dbReference type="EC" id="1.1.1.175" evidence="4"/>
<dbReference type="PROSITE" id="PS00061">
    <property type="entry name" value="ADH_SHORT"/>
    <property type="match status" value="1"/>
</dbReference>
<evidence type="ECO:0000313" key="7">
    <source>
        <dbReference type="EMBL" id="SPU54808.1"/>
    </source>
</evidence>
<dbReference type="GO" id="GO:0047838">
    <property type="term" value="F:D-xylose 1-dehydrogenase (NAD+) activity"/>
    <property type="evidence" value="ECO:0007669"/>
    <property type="project" value="UniProtKB-EC"/>
</dbReference>